<evidence type="ECO:0000313" key="3">
    <source>
        <dbReference type="Proteomes" id="UP000494165"/>
    </source>
</evidence>
<proteinExistence type="predicted"/>
<feature type="compositionally biased region" description="Acidic residues" evidence="1">
    <location>
        <begin position="553"/>
        <end position="572"/>
    </location>
</feature>
<gene>
    <name evidence="2" type="ORF">CLODIP_2_CD13396</name>
</gene>
<evidence type="ECO:0000313" key="2">
    <source>
        <dbReference type="EMBL" id="CAB3366902.1"/>
    </source>
</evidence>
<comment type="caution">
    <text evidence="2">The sequence shown here is derived from an EMBL/GenBank/DDBJ whole genome shotgun (WGS) entry which is preliminary data.</text>
</comment>
<dbReference type="EMBL" id="CADEPI010000027">
    <property type="protein sequence ID" value="CAB3366902.1"/>
    <property type="molecule type" value="Genomic_DNA"/>
</dbReference>
<dbReference type="Gene3D" id="3.80.10.10">
    <property type="entry name" value="Ribonuclease Inhibitor"/>
    <property type="match status" value="1"/>
</dbReference>
<feature type="region of interest" description="Disordered" evidence="1">
    <location>
        <begin position="546"/>
        <end position="572"/>
    </location>
</feature>
<name>A0A8S1C7V3_9INSE</name>
<evidence type="ECO:0008006" key="4">
    <source>
        <dbReference type="Google" id="ProtNLM"/>
    </source>
</evidence>
<protein>
    <recommendedName>
        <fullName evidence="4">F-box domain-containing protein</fullName>
    </recommendedName>
</protein>
<sequence>MNINWKNASIETRSKMVDEMRKKRFAVQVPASLKDLCIRFAIKNCRSYLGRSENSFKNLPNTLIKEFFNAIFETNRSLMIPHHTLFDFVSLLLNPNLIEFEAVQLLSHSQYASLINHIINNCPNVTEIIRRRYYLTYETDELPLETIMKLKKIKRIDFGSYPLQDEHFRLLVDHAPNLWSLSVLVSNWFTMEGVTYLSKMTKLMDLTMHFASDFGARNLQDVLTVERETLLELKVECAGKIPNLQRFFVLGLDNNFYRMFAERYPNKRLTLTELSLGPYCDTVWPANLTVHFLQINIGFSPVDFARVCSISCPIRELTFDSVPYDQVHSILIQIGANVRSLFFKDTNRFGLQLGYLNLVTVIKACPNLDRFYFEDRGLNIELDQDDNVETLPIENFKAWKDFRIEDPRDSLPGENIDENYNQVDKIFKMYLLGSEDRSKNLFLCNPTQIKVVKEVLKDFPSRFEDTEKLYFAIDKWRTEFLESALDVAKQMIFCSSSLTKIKLYSNQLDPVEEKIYSEHSWFPELTQAIGIPFECRVLGEDDSSVEYTGLEGNDTDDASDGVNDEMELGDEV</sequence>
<reference evidence="2 3" key="1">
    <citation type="submission" date="2020-04" db="EMBL/GenBank/DDBJ databases">
        <authorList>
            <person name="Alioto T."/>
            <person name="Alioto T."/>
            <person name="Gomez Garrido J."/>
        </authorList>
    </citation>
    <scope>NUCLEOTIDE SEQUENCE [LARGE SCALE GENOMIC DNA]</scope>
</reference>
<organism evidence="2 3">
    <name type="scientific">Cloeon dipterum</name>
    <dbReference type="NCBI Taxonomy" id="197152"/>
    <lineage>
        <taxon>Eukaryota</taxon>
        <taxon>Metazoa</taxon>
        <taxon>Ecdysozoa</taxon>
        <taxon>Arthropoda</taxon>
        <taxon>Hexapoda</taxon>
        <taxon>Insecta</taxon>
        <taxon>Pterygota</taxon>
        <taxon>Palaeoptera</taxon>
        <taxon>Ephemeroptera</taxon>
        <taxon>Pisciforma</taxon>
        <taxon>Baetidae</taxon>
        <taxon>Cloeon</taxon>
    </lineage>
</organism>
<dbReference type="Proteomes" id="UP000494165">
    <property type="component" value="Unassembled WGS sequence"/>
</dbReference>
<evidence type="ECO:0000256" key="1">
    <source>
        <dbReference type="SAM" id="MobiDB-lite"/>
    </source>
</evidence>
<dbReference type="AlphaFoldDB" id="A0A8S1C7V3"/>
<dbReference type="InterPro" id="IPR032675">
    <property type="entry name" value="LRR_dom_sf"/>
</dbReference>
<dbReference type="SUPFAM" id="SSF52047">
    <property type="entry name" value="RNI-like"/>
    <property type="match status" value="1"/>
</dbReference>
<accession>A0A8S1C7V3</accession>
<dbReference type="OrthoDB" id="6252479at2759"/>
<keyword evidence="3" id="KW-1185">Reference proteome</keyword>